<proteinExistence type="predicted"/>
<evidence type="ECO:0000313" key="2">
    <source>
        <dbReference type="EMBL" id="VFQ88639.1"/>
    </source>
</evidence>
<evidence type="ECO:0000313" key="3">
    <source>
        <dbReference type="Proteomes" id="UP000595140"/>
    </source>
</evidence>
<accession>A0A484MJE6</accession>
<evidence type="ECO:0000256" key="1">
    <source>
        <dbReference type="SAM" id="Phobius"/>
    </source>
</evidence>
<feature type="transmembrane region" description="Helical" evidence="1">
    <location>
        <begin position="134"/>
        <end position="159"/>
    </location>
</feature>
<sequence length="218" mass="24747">MAEMLRIRLPARTPANAHLRRNSSSALSEFARHHLGNSIPFSEAIHNWSCRQHKMNCRFRFFCLFSGNNNKEEQARKALENALGGKRADYEKWDKEIKRREEANGGGNSGGGGGWFRWFGGSDGDHFWRESQQAILTILAIIAVYLIVAKGEVMLAIVFNPLLFTLRGARDRVSYVISHARNKVSPKTPQLDSDTMKYEVPSSHVSSAKERVMRKWGQ</sequence>
<keyword evidence="3" id="KW-1185">Reference proteome</keyword>
<name>A0A484MJE6_9ASTE</name>
<dbReference type="OrthoDB" id="2017354at2759"/>
<keyword evidence="1" id="KW-1133">Transmembrane helix</keyword>
<reference evidence="2 3" key="1">
    <citation type="submission" date="2018-04" db="EMBL/GenBank/DDBJ databases">
        <authorList>
            <person name="Vogel A."/>
        </authorList>
    </citation>
    <scope>NUCLEOTIDE SEQUENCE [LARGE SCALE GENOMIC DNA]</scope>
</reference>
<dbReference type="Proteomes" id="UP000595140">
    <property type="component" value="Unassembled WGS sequence"/>
</dbReference>
<dbReference type="PANTHER" id="PTHR36393">
    <property type="entry name" value="SULFATE ADENYLYLTRANSFERASE SUBUNIT"/>
    <property type="match status" value="1"/>
</dbReference>
<dbReference type="PANTHER" id="PTHR36393:SF1">
    <property type="entry name" value="SULFATE ADENYLYLTRANSFERASE SUBUNIT"/>
    <property type="match status" value="1"/>
</dbReference>
<protein>
    <submittedName>
        <fullName evidence="2">Uncharacterized protein</fullName>
    </submittedName>
</protein>
<keyword evidence="1" id="KW-0472">Membrane</keyword>
<dbReference type="EMBL" id="OOIL02003592">
    <property type="protein sequence ID" value="VFQ88639.1"/>
    <property type="molecule type" value="Genomic_DNA"/>
</dbReference>
<organism evidence="2 3">
    <name type="scientific">Cuscuta campestris</name>
    <dbReference type="NCBI Taxonomy" id="132261"/>
    <lineage>
        <taxon>Eukaryota</taxon>
        <taxon>Viridiplantae</taxon>
        <taxon>Streptophyta</taxon>
        <taxon>Embryophyta</taxon>
        <taxon>Tracheophyta</taxon>
        <taxon>Spermatophyta</taxon>
        <taxon>Magnoliopsida</taxon>
        <taxon>eudicotyledons</taxon>
        <taxon>Gunneridae</taxon>
        <taxon>Pentapetalae</taxon>
        <taxon>asterids</taxon>
        <taxon>lamiids</taxon>
        <taxon>Solanales</taxon>
        <taxon>Convolvulaceae</taxon>
        <taxon>Cuscuteae</taxon>
        <taxon>Cuscuta</taxon>
        <taxon>Cuscuta subgen. Grammica</taxon>
        <taxon>Cuscuta sect. Cleistogrammica</taxon>
    </lineage>
</organism>
<keyword evidence="1" id="KW-0812">Transmembrane</keyword>
<dbReference type="AlphaFoldDB" id="A0A484MJE6"/>
<gene>
    <name evidence="2" type="ORF">CCAM_LOCUS30415</name>
</gene>